<evidence type="ECO:0000256" key="1">
    <source>
        <dbReference type="ARBA" id="ARBA00004984"/>
    </source>
</evidence>
<comment type="catalytic activity">
    <reaction evidence="6 8">
        <text>guanine + H2O + H(+) = xanthine + NH4(+)</text>
        <dbReference type="Rhea" id="RHEA:14665"/>
        <dbReference type="ChEBI" id="CHEBI:15377"/>
        <dbReference type="ChEBI" id="CHEBI:15378"/>
        <dbReference type="ChEBI" id="CHEBI:16235"/>
        <dbReference type="ChEBI" id="CHEBI:17712"/>
        <dbReference type="ChEBI" id="CHEBI:28938"/>
        <dbReference type="EC" id="3.5.4.3"/>
    </reaction>
</comment>
<comment type="similarity">
    <text evidence="2 8">Belongs to the metallo-dependent hydrolases superfamily. ATZ/TRZ family.</text>
</comment>
<feature type="domain" description="Amidohydrolase-related" evidence="9">
    <location>
        <begin position="72"/>
        <end position="446"/>
    </location>
</feature>
<proteinExistence type="inferred from homology"/>
<dbReference type="OrthoDB" id="194468at2759"/>
<accession>A0A072PGZ0</accession>
<dbReference type="Gene3D" id="2.30.40.10">
    <property type="entry name" value="Urease, subunit C, domain 1"/>
    <property type="match status" value="1"/>
</dbReference>
<dbReference type="GO" id="GO:0006147">
    <property type="term" value="P:guanine catabolic process"/>
    <property type="evidence" value="ECO:0007669"/>
    <property type="project" value="UniProtKB-UniRule"/>
</dbReference>
<evidence type="ECO:0000256" key="5">
    <source>
        <dbReference type="ARBA" id="ARBA00022833"/>
    </source>
</evidence>
<dbReference type="GO" id="GO:0008270">
    <property type="term" value="F:zinc ion binding"/>
    <property type="evidence" value="ECO:0007669"/>
    <property type="project" value="UniProtKB-UniRule"/>
</dbReference>
<keyword evidence="5 8" id="KW-0862">Zinc</keyword>
<dbReference type="InterPro" id="IPR011059">
    <property type="entry name" value="Metal-dep_hydrolase_composite"/>
</dbReference>
<dbReference type="UniPathway" id="UPA00603">
    <property type="reaction ID" value="UER00660"/>
</dbReference>
<dbReference type="RefSeq" id="XP_013257360.1">
    <property type="nucleotide sequence ID" value="XM_013401906.1"/>
</dbReference>
<keyword evidence="4 8" id="KW-0378">Hydrolase</keyword>
<dbReference type="GO" id="GO:0005829">
    <property type="term" value="C:cytosol"/>
    <property type="evidence" value="ECO:0007669"/>
    <property type="project" value="TreeGrafter"/>
</dbReference>
<comment type="caution">
    <text evidence="10">The sequence shown here is derived from an EMBL/GenBank/DDBJ whole genome shotgun (WGS) entry which is preliminary data.</text>
</comment>
<dbReference type="InterPro" id="IPR051607">
    <property type="entry name" value="Metallo-dep_hydrolases"/>
</dbReference>
<dbReference type="FunFam" id="3.20.20.140:FF:000022">
    <property type="entry name" value="Guanine deaminase"/>
    <property type="match status" value="1"/>
</dbReference>
<dbReference type="PANTHER" id="PTHR11271:SF49">
    <property type="entry name" value="GUANINE DEAMINASE"/>
    <property type="match status" value="1"/>
</dbReference>
<dbReference type="PANTHER" id="PTHR11271">
    <property type="entry name" value="GUANINE DEAMINASE"/>
    <property type="match status" value="1"/>
</dbReference>
<dbReference type="SUPFAM" id="SSF51556">
    <property type="entry name" value="Metallo-dependent hydrolases"/>
    <property type="match status" value="1"/>
</dbReference>
<gene>
    <name evidence="10" type="ORF">A1O9_09212</name>
</gene>
<name>A0A072PGZ0_9EURO</name>
<dbReference type="Pfam" id="PF01979">
    <property type="entry name" value="Amidohydro_1"/>
    <property type="match status" value="1"/>
</dbReference>
<dbReference type="InterPro" id="IPR014311">
    <property type="entry name" value="Guanine_deaminase"/>
</dbReference>
<evidence type="ECO:0000256" key="7">
    <source>
        <dbReference type="ARBA" id="ARBA00056079"/>
    </source>
</evidence>
<dbReference type="VEuPathDB" id="FungiDB:A1O9_09212"/>
<dbReference type="EMBL" id="AMGV01000009">
    <property type="protein sequence ID" value="KEF54770.1"/>
    <property type="molecule type" value="Genomic_DNA"/>
</dbReference>
<keyword evidence="11" id="KW-1185">Reference proteome</keyword>
<evidence type="ECO:0000256" key="2">
    <source>
        <dbReference type="ARBA" id="ARBA00006745"/>
    </source>
</evidence>
<reference evidence="10 11" key="1">
    <citation type="submission" date="2013-03" db="EMBL/GenBank/DDBJ databases">
        <title>The Genome Sequence of Exophiala aquamarina CBS 119918.</title>
        <authorList>
            <consortium name="The Broad Institute Genomics Platform"/>
            <person name="Cuomo C."/>
            <person name="de Hoog S."/>
            <person name="Gorbushina A."/>
            <person name="Walker B."/>
            <person name="Young S.K."/>
            <person name="Zeng Q."/>
            <person name="Gargeya S."/>
            <person name="Fitzgerald M."/>
            <person name="Haas B."/>
            <person name="Abouelleil A."/>
            <person name="Allen A.W."/>
            <person name="Alvarado L."/>
            <person name="Arachchi H.M."/>
            <person name="Berlin A.M."/>
            <person name="Chapman S.B."/>
            <person name="Gainer-Dewar J."/>
            <person name="Goldberg J."/>
            <person name="Griggs A."/>
            <person name="Gujja S."/>
            <person name="Hansen M."/>
            <person name="Howarth C."/>
            <person name="Imamovic A."/>
            <person name="Ireland A."/>
            <person name="Larimer J."/>
            <person name="McCowan C."/>
            <person name="Murphy C."/>
            <person name="Pearson M."/>
            <person name="Poon T.W."/>
            <person name="Priest M."/>
            <person name="Roberts A."/>
            <person name="Saif S."/>
            <person name="Shea T."/>
            <person name="Sisk P."/>
            <person name="Sykes S."/>
            <person name="Wortman J."/>
            <person name="Nusbaum C."/>
            <person name="Birren B."/>
        </authorList>
    </citation>
    <scope>NUCLEOTIDE SEQUENCE [LARGE SCALE GENOMIC DNA]</scope>
    <source>
        <strain evidence="10 11">CBS 119918</strain>
    </source>
</reference>
<sequence length="450" mass="48802">MDQPLAFHGTIAHCLDDGTTKILPDSLLVVGQDGRISHIKHGIPTSSAQDLLSQLNLPGSPPTLRFLSATSFLIPGFVDTHNHAPQWAQRGLGGGLHILDWLERVTFPNEAKFADPEYARAIYSSCVDGFIKQGVTTCSYYGSLHGPATKILAEICLEKGQRALIGKCNMNRSAPDYYRDKDAAESLRVTREVIDHVRGLDPAGELIRPILTPRFAICCDEELLTGLGALAAQNPELPIQTHFNEAQQEIDATLSLFPSFQNEADLYEHYGLLTDRSILAHCTIMTDYEIEKLREAGSGVAHCPVSNTTVGGGFMAAPIAKFLEKGINVGLGTDSGGGFSSSILDAIRQAIIVSNARQVMTGESALSVWQCFFLATLGGAKVCSLDDKVGNFQVGKEFDGLVLQTEIDGVMTMLEKSDTLEIIFEKFLITADDRNIAEVYVKGRQVKGSV</sequence>
<dbReference type="EC" id="3.5.4.3" evidence="8"/>
<dbReference type="GO" id="GO:0008892">
    <property type="term" value="F:guanine deaminase activity"/>
    <property type="evidence" value="ECO:0007669"/>
    <property type="project" value="UniProtKB-UniRule"/>
</dbReference>
<dbReference type="Gene3D" id="3.20.20.140">
    <property type="entry name" value="Metal-dependent hydrolases"/>
    <property type="match status" value="1"/>
</dbReference>
<comment type="function">
    <text evidence="7 8">Catalyzes the hydrolytic deamination of guanine, producing xanthine and ammonia.</text>
</comment>
<evidence type="ECO:0000313" key="10">
    <source>
        <dbReference type="EMBL" id="KEF54770.1"/>
    </source>
</evidence>
<protein>
    <recommendedName>
        <fullName evidence="8">Guanine deaminase</fullName>
        <shortName evidence="8">Guanase</shortName>
        <ecNumber evidence="8">3.5.4.3</ecNumber>
    </recommendedName>
    <alternativeName>
        <fullName evidence="8">Guanine aminohydrolase</fullName>
    </alternativeName>
</protein>
<dbReference type="STRING" id="1182545.A0A072PGZ0"/>
<dbReference type="Proteomes" id="UP000027920">
    <property type="component" value="Unassembled WGS sequence"/>
</dbReference>
<evidence type="ECO:0000256" key="4">
    <source>
        <dbReference type="ARBA" id="ARBA00022801"/>
    </source>
</evidence>
<evidence type="ECO:0000256" key="3">
    <source>
        <dbReference type="ARBA" id="ARBA00022723"/>
    </source>
</evidence>
<organism evidence="10 11">
    <name type="scientific">Exophiala aquamarina CBS 119918</name>
    <dbReference type="NCBI Taxonomy" id="1182545"/>
    <lineage>
        <taxon>Eukaryota</taxon>
        <taxon>Fungi</taxon>
        <taxon>Dikarya</taxon>
        <taxon>Ascomycota</taxon>
        <taxon>Pezizomycotina</taxon>
        <taxon>Eurotiomycetes</taxon>
        <taxon>Chaetothyriomycetidae</taxon>
        <taxon>Chaetothyriales</taxon>
        <taxon>Herpotrichiellaceae</taxon>
        <taxon>Exophiala</taxon>
    </lineage>
</organism>
<dbReference type="InterPro" id="IPR006680">
    <property type="entry name" value="Amidohydro-rel"/>
</dbReference>
<keyword evidence="3 8" id="KW-0479">Metal-binding</keyword>
<dbReference type="NCBIfam" id="TIGR02967">
    <property type="entry name" value="guan_deamin"/>
    <property type="match status" value="1"/>
</dbReference>
<dbReference type="AlphaFoldDB" id="A0A072PGZ0"/>
<evidence type="ECO:0000256" key="6">
    <source>
        <dbReference type="ARBA" id="ARBA00051148"/>
    </source>
</evidence>
<evidence type="ECO:0000313" key="11">
    <source>
        <dbReference type="Proteomes" id="UP000027920"/>
    </source>
</evidence>
<comment type="pathway">
    <text evidence="1 8">Purine metabolism; guanine degradation; xanthine from guanine: step 1/1.</text>
</comment>
<evidence type="ECO:0000259" key="9">
    <source>
        <dbReference type="Pfam" id="PF01979"/>
    </source>
</evidence>
<dbReference type="InterPro" id="IPR032466">
    <property type="entry name" value="Metal_Hydrolase"/>
</dbReference>
<dbReference type="HOGENOM" id="CLU_012358_0_1_1"/>
<comment type="cofactor">
    <cofactor evidence="8">
        <name>Zn(2+)</name>
        <dbReference type="ChEBI" id="CHEBI:29105"/>
    </cofactor>
    <text evidence="8">Binds 1 zinc ion per subunit.</text>
</comment>
<evidence type="ECO:0000256" key="8">
    <source>
        <dbReference type="RuleBase" id="RU366009"/>
    </source>
</evidence>
<dbReference type="GeneID" id="25284122"/>